<dbReference type="EMBL" id="FOBF01000002">
    <property type="protein sequence ID" value="SEK61912.1"/>
    <property type="molecule type" value="Genomic_DNA"/>
</dbReference>
<dbReference type="InterPro" id="IPR012338">
    <property type="entry name" value="Beta-lactam/transpept-like"/>
</dbReference>
<dbReference type="SUPFAM" id="SSF56601">
    <property type="entry name" value="beta-lactamase/transpeptidase-like"/>
    <property type="match status" value="1"/>
</dbReference>
<name>A0A1H7IJ83_9ACTN</name>
<keyword evidence="2" id="KW-0645">Protease</keyword>
<feature type="domain" description="Beta-lactamase-related" evidence="1">
    <location>
        <begin position="52"/>
        <end position="363"/>
    </location>
</feature>
<dbReference type="PANTHER" id="PTHR46825:SF7">
    <property type="entry name" value="D-ALANYL-D-ALANINE CARBOXYPEPTIDASE"/>
    <property type="match status" value="1"/>
</dbReference>
<protein>
    <submittedName>
        <fullName evidence="2">D-alanyl-D-alanine carboxypeptidase</fullName>
    </submittedName>
</protein>
<dbReference type="InterPro" id="IPR001466">
    <property type="entry name" value="Beta-lactam-related"/>
</dbReference>
<reference evidence="2 3" key="1">
    <citation type="submission" date="2016-10" db="EMBL/GenBank/DDBJ databases">
        <authorList>
            <person name="de Groot N.N."/>
        </authorList>
    </citation>
    <scope>NUCLEOTIDE SEQUENCE [LARGE SCALE GENOMIC DNA]</scope>
    <source>
        <strain evidence="2 3">DSM 43357</strain>
    </source>
</reference>
<dbReference type="PANTHER" id="PTHR46825">
    <property type="entry name" value="D-ALANYL-D-ALANINE-CARBOXYPEPTIDASE/ENDOPEPTIDASE AMPH"/>
    <property type="match status" value="1"/>
</dbReference>
<keyword evidence="3" id="KW-1185">Reference proteome</keyword>
<sequence>MVDHSLSVHGWSVSYPGTPAIREALGPVLLAPEPARAAPQRAALQAALDAIAASGAPGALAEVRDENGHWAGTSGGNDLHGTPVVRGSRWRVGSVTKTFVAALVLRLAGQGEFRLDDPIAQHLPGLLPRGEQITVRMLLNHTSGVADYAATWEDTPRGFRRLATTTYTPQQLIDRGVGLPPTSAPGGRWAYSNTGYIVLGLLAEKVTGQSLSRALRDRLFLRYGLHGTFLPTTGRTIPGTHLNGHTTDENGRLEDITRSDTSHAWAAGGVISTAADLNRFFFLLTHGQVVPASLLAQMKQTVPGPGLDYGLGLMRLTLPCGAQVWGHKGHIPGYATYSFHSDRRDLTVTANAMHSRDDAATDQAVNRLLATEFCAP</sequence>
<dbReference type="Proteomes" id="UP000198953">
    <property type="component" value="Unassembled WGS sequence"/>
</dbReference>
<evidence type="ECO:0000313" key="3">
    <source>
        <dbReference type="Proteomes" id="UP000198953"/>
    </source>
</evidence>
<gene>
    <name evidence="2" type="ORF">SAMN05660976_00808</name>
</gene>
<dbReference type="InterPro" id="IPR050491">
    <property type="entry name" value="AmpC-like"/>
</dbReference>
<organism evidence="2 3">
    <name type="scientific">Nonomuraea pusilla</name>
    <dbReference type="NCBI Taxonomy" id="46177"/>
    <lineage>
        <taxon>Bacteria</taxon>
        <taxon>Bacillati</taxon>
        <taxon>Actinomycetota</taxon>
        <taxon>Actinomycetes</taxon>
        <taxon>Streptosporangiales</taxon>
        <taxon>Streptosporangiaceae</taxon>
        <taxon>Nonomuraea</taxon>
    </lineage>
</organism>
<dbReference type="AlphaFoldDB" id="A0A1H7IJ83"/>
<dbReference type="Gene3D" id="3.40.710.10">
    <property type="entry name" value="DD-peptidase/beta-lactamase superfamily"/>
    <property type="match status" value="1"/>
</dbReference>
<dbReference type="STRING" id="46177.SAMN05660976_00808"/>
<keyword evidence="2" id="KW-0378">Hydrolase</keyword>
<evidence type="ECO:0000313" key="2">
    <source>
        <dbReference type="EMBL" id="SEK61912.1"/>
    </source>
</evidence>
<dbReference type="RefSeq" id="WP_177227213.1">
    <property type="nucleotide sequence ID" value="NZ_FOBF01000002.1"/>
</dbReference>
<evidence type="ECO:0000259" key="1">
    <source>
        <dbReference type="Pfam" id="PF00144"/>
    </source>
</evidence>
<accession>A0A1H7IJ83</accession>
<dbReference type="Pfam" id="PF00144">
    <property type="entry name" value="Beta-lactamase"/>
    <property type="match status" value="1"/>
</dbReference>
<dbReference type="GO" id="GO:0004180">
    <property type="term" value="F:carboxypeptidase activity"/>
    <property type="evidence" value="ECO:0007669"/>
    <property type="project" value="UniProtKB-KW"/>
</dbReference>
<proteinExistence type="predicted"/>
<keyword evidence="2" id="KW-0121">Carboxypeptidase</keyword>